<dbReference type="RefSeq" id="XP_052745401.1">
    <property type="nucleotide sequence ID" value="XM_052889441.1"/>
</dbReference>
<dbReference type="InterPro" id="IPR053164">
    <property type="entry name" value="IS1016-like_transposase"/>
</dbReference>
<accession>A0ABM3M1P9</accession>
<dbReference type="GeneID" id="112053905"/>
<dbReference type="PANTHER" id="PTHR47163:SF2">
    <property type="entry name" value="SI:DKEY-17M8.2"/>
    <property type="match status" value="1"/>
</dbReference>
<dbReference type="PANTHER" id="PTHR47163">
    <property type="entry name" value="DDE_TNP_IS1595 DOMAIN-CONTAINING PROTEIN"/>
    <property type="match status" value="1"/>
</dbReference>
<reference evidence="2" key="1">
    <citation type="submission" date="2025-08" db="UniProtKB">
        <authorList>
            <consortium name="RefSeq"/>
        </authorList>
    </citation>
    <scope>IDENTIFICATION</scope>
</reference>
<keyword evidence="1" id="KW-1185">Reference proteome</keyword>
<gene>
    <name evidence="2" type="primary">LOC112053905</name>
</gene>
<dbReference type="Proteomes" id="UP001652582">
    <property type="component" value="Chromosome 26"/>
</dbReference>
<name>A0ABM3M1P9_BICAN</name>
<organism evidence="1 2">
    <name type="scientific">Bicyclus anynana</name>
    <name type="common">Squinting bush brown butterfly</name>
    <dbReference type="NCBI Taxonomy" id="110368"/>
    <lineage>
        <taxon>Eukaryota</taxon>
        <taxon>Metazoa</taxon>
        <taxon>Ecdysozoa</taxon>
        <taxon>Arthropoda</taxon>
        <taxon>Hexapoda</taxon>
        <taxon>Insecta</taxon>
        <taxon>Pterygota</taxon>
        <taxon>Neoptera</taxon>
        <taxon>Endopterygota</taxon>
        <taxon>Lepidoptera</taxon>
        <taxon>Glossata</taxon>
        <taxon>Ditrysia</taxon>
        <taxon>Papilionoidea</taxon>
        <taxon>Nymphalidae</taxon>
        <taxon>Satyrinae</taxon>
        <taxon>Satyrini</taxon>
        <taxon>Mycalesina</taxon>
        <taxon>Bicyclus</taxon>
    </lineage>
</organism>
<evidence type="ECO:0000313" key="1">
    <source>
        <dbReference type="Proteomes" id="UP001652582"/>
    </source>
</evidence>
<sequence length="232" mass="26918">MCRSLHLKTTNDSFGSWVCYKKSCKNKNKIPRAKGTYFENIKIDIRYVFYLIYAYAHGFNQDTTIHEDPLKEEGKCLSRATISDWFNYCREAVVLYFINQQESIGKIGGPNKIVQIDESKFGKRKYNKGRHIEGHWVIGMIEDGSEDFRLEVCPDHIRSADVLVPHIKKHVEVAPQYTQLLAAYDCRSHHGYIHKKVNHADPDNPFIAPVGTHTQRIVPMERGKKILQKRKL</sequence>
<evidence type="ECO:0000313" key="2">
    <source>
        <dbReference type="RefSeq" id="XP_052745401.1"/>
    </source>
</evidence>
<protein>
    <submittedName>
        <fullName evidence="2">Uncharacterized protein LOC112053905</fullName>
    </submittedName>
</protein>
<proteinExistence type="predicted"/>